<dbReference type="PANTHER" id="PTHR43534:SF1">
    <property type="entry name" value="4FE-4S CLUSTER CONTAINING PARA FAMILY ATPASE PROTEIN"/>
    <property type="match status" value="1"/>
</dbReference>
<dbReference type="PANTHER" id="PTHR43534">
    <property type="entry name" value="MIND SUPERFAMILY P-LOOP ATPASE CONTAINING AN INSERTED FERREDOXIN DOMAIN"/>
    <property type="match status" value="1"/>
</dbReference>
<proteinExistence type="predicted"/>
<keyword evidence="2" id="KW-0408">Iron</keyword>
<dbReference type="Pfam" id="PF00037">
    <property type="entry name" value="Fer4"/>
    <property type="match status" value="2"/>
</dbReference>
<reference evidence="5 6" key="1">
    <citation type="submission" date="2021-01" db="EMBL/GenBank/DDBJ databases">
        <title>Genomic Encyclopedia of Type Strains, Phase IV (KMG-IV): sequencing the most valuable type-strain genomes for metagenomic binning, comparative biology and taxonomic classification.</title>
        <authorList>
            <person name="Goeker M."/>
        </authorList>
    </citation>
    <scope>NUCLEOTIDE SEQUENCE [LARGE SCALE GENOMIC DNA]</scope>
    <source>
        <strain evidence="5 6">DSM 24436</strain>
    </source>
</reference>
<name>A0ABS2MRS7_9FIRM</name>
<feature type="domain" description="4Fe-4S ferredoxin-type" evidence="4">
    <location>
        <begin position="60"/>
        <end position="89"/>
    </location>
</feature>
<evidence type="ECO:0000313" key="6">
    <source>
        <dbReference type="Proteomes" id="UP000767854"/>
    </source>
</evidence>
<comment type="caution">
    <text evidence="5">The sequence shown here is derived from an EMBL/GenBank/DDBJ whole genome shotgun (WGS) entry which is preliminary data.</text>
</comment>
<dbReference type="SUPFAM" id="SSF52540">
    <property type="entry name" value="P-loop containing nucleoside triphosphate hydrolases"/>
    <property type="match status" value="1"/>
</dbReference>
<protein>
    <submittedName>
        <fullName evidence="5">MinD superfamily P-loop ATPase</fullName>
    </submittedName>
</protein>
<keyword evidence="3" id="KW-0411">Iron-sulfur</keyword>
<evidence type="ECO:0000259" key="4">
    <source>
        <dbReference type="PROSITE" id="PS51379"/>
    </source>
</evidence>
<evidence type="ECO:0000256" key="1">
    <source>
        <dbReference type="ARBA" id="ARBA00022723"/>
    </source>
</evidence>
<feature type="domain" description="4Fe-4S ferredoxin-type" evidence="4">
    <location>
        <begin position="90"/>
        <end position="117"/>
    </location>
</feature>
<keyword evidence="1" id="KW-0479">Metal-binding</keyword>
<dbReference type="Gene3D" id="3.40.50.300">
    <property type="entry name" value="P-loop containing nucleotide triphosphate hydrolases"/>
    <property type="match status" value="1"/>
</dbReference>
<organism evidence="5 6">
    <name type="scientific">Fusibacter tunisiensis</name>
    <dbReference type="NCBI Taxonomy" id="1008308"/>
    <lineage>
        <taxon>Bacteria</taxon>
        <taxon>Bacillati</taxon>
        <taxon>Bacillota</taxon>
        <taxon>Clostridia</taxon>
        <taxon>Eubacteriales</taxon>
        <taxon>Eubacteriales Family XII. Incertae Sedis</taxon>
        <taxon>Fusibacter</taxon>
    </lineage>
</organism>
<sequence length="285" mass="30581">MKQLLVLSGKGGTGKTTVASAFIDLSNAKAYADCDVDAPNLHLVAEHHNKTISYDYKGMQKALVDPELCIGCGLCASHCRFDAIDMTDKAKVDTNSCEGCSVCEYVCPVDAIKMVDNVAGYVEVYQNEAVFSTAKLKMGEGNSGLLVTEVKNQLKPYKETVEFAVIDGSPGIGCPVISSISGVDLILVVAEPTVSGISDMDRIVKTAVRMGVKTAVCINKADINLDNSAHIKKYCENVGLPFVGEIPYDVNAIRLINHGKSVVSERCPSGEAIEKIYHEVRSVIK</sequence>
<dbReference type="InterPro" id="IPR002586">
    <property type="entry name" value="CobQ/CobB/MinD/ParA_Nub-bd_dom"/>
</dbReference>
<gene>
    <name evidence="5" type="ORF">JOC49_001661</name>
</gene>
<dbReference type="InterPro" id="IPR017900">
    <property type="entry name" value="4Fe4S_Fe_S_CS"/>
</dbReference>
<accession>A0ABS2MRS7</accession>
<dbReference type="Gene3D" id="3.30.70.20">
    <property type="match status" value="1"/>
</dbReference>
<keyword evidence="6" id="KW-1185">Reference proteome</keyword>
<evidence type="ECO:0000256" key="3">
    <source>
        <dbReference type="ARBA" id="ARBA00023014"/>
    </source>
</evidence>
<dbReference type="PROSITE" id="PS00198">
    <property type="entry name" value="4FE4S_FER_1"/>
    <property type="match status" value="1"/>
</dbReference>
<dbReference type="Pfam" id="PF01656">
    <property type="entry name" value="CbiA"/>
    <property type="match status" value="1"/>
</dbReference>
<dbReference type="InterPro" id="IPR017896">
    <property type="entry name" value="4Fe4S_Fe-S-bd"/>
</dbReference>
<dbReference type="InterPro" id="IPR027417">
    <property type="entry name" value="P-loop_NTPase"/>
</dbReference>
<dbReference type="EMBL" id="JAFBDT010000012">
    <property type="protein sequence ID" value="MBM7562118.1"/>
    <property type="molecule type" value="Genomic_DNA"/>
</dbReference>
<dbReference type="Proteomes" id="UP000767854">
    <property type="component" value="Unassembled WGS sequence"/>
</dbReference>
<dbReference type="SUPFAM" id="SSF54862">
    <property type="entry name" value="4Fe-4S ferredoxins"/>
    <property type="match status" value="1"/>
</dbReference>
<dbReference type="RefSeq" id="WP_204664228.1">
    <property type="nucleotide sequence ID" value="NZ_JAFBDT010000012.1"/>
</dbReference>
<dbReference type="PROSITE" id="PS51379">
    <property type="entry name" value="4FE4S_FER_2"/>
    <property type="match status" value="2"/>
</dbReference>
<evidence type="ECO:0000256" key="2">
    <source>
        <dbReference type="ARBA" id="ARBA00023004"/>
    </source>
</evidence>
<evidence type="ECO:0000313" key="5">
    <source>
        <dbReference type="EMBL" id="MBM7562118.1"/>
    </source>
</evidence>